<accession>A0A0A9WTA1</accession>
<reference evidence="1" key="1">
    <citation type="journal article" date="2014" name="PLoS ONE">
        <title>Transcriptome-Based Identification of ABC Transporters in the Western Tarnished Plant Bug Lygus hesperus.</title>
        <authorList>
            <person name="Hull J.J."/>
            <person name="Chaney K."/>
            <person name="Geib S.M."/>
            <person name="Fabrick J.A."/>
            <person name="Brent C.S."/>
            <person name="Walsh D."/>
            <person name="Lavine L.C."/>
        </authorList>
    </citation>
    <scope>NUCLEOTIDE SEQUENCE</scope>
</reference>
<dbReference type="EMBL" id="GBHO01031932">
    <property type="protein sequence ID" value="JAG11672.1"/>
    <property type="molecule type" value="Transcribed_RNA"/>
</dbReference>
<dbReference type="EMBL" id="GBRD01014959">
    <property type="protein sequence ID" value="JAG50867.1"/>
    <property type="molecule type" value="Transcribed_RNA"/>
</dbReference>
<gene>
    <name evidence="1" type="ORF">CM83_9135</name>
</gene>
<dbReference type="AlphaFoldDB" id="A0A0A9WTA1"/>
<evidence type="ECO:0000313" key="1">
    <source>
        <dbReference type="EMBL" id="JAG11672.1"/>
    </source>
</evidence>
<evidence type="ECO:0000313" key="2">
    <source>
        <dbReference type="EMBL" id="JAG50867.1"/>
    </source>
</evidence>
<proteinExistence type="predicted"/>
<reference evidence="2" key="3">
    <citation type="submission" date="2014-09" db="EMBL/GenBank/DDBJ databases">
        <authorList>
            <person name="Magalhaes I.L.F."/>
            <person name="Oliveira U."/>
            <person name="Santos F.R."/>
            <person name="Vidigal T.H.D.A."/>
            <person name="Brescovit A.D."/>
            <person name="Santos A.J."/>
        </authorList>
    </citation>
    <scope>NUCLEOTIDE SEQUENCE</scope>
</reference>
<reference evidence="1" key="2">
    <citation type="submission" date="2014-07" db="EMBL/GenBank/DDBJ databases">
        <authorList>
            <person name="Hull J."/>
        </authorList>
    </citation>
    <scope>NUCLEOTIDE SEQUENCE</scope>
</reference>
<protein>
    <submittedName>
        <fullName evidence="1">Uncharacterized protein</fullName>
    </submittedName>
</protein>
<name>A0A0A9WTA1_LYGHE</name>
<organism evidence="1">
    <name type="scientific">Lygus hesperus</name>
    <name type="common">Western plant bug</name>
    <dbReference type="NCBI Taxonomy" id="30085"/>
    <lineage>
        <taxon>Eukaryota</taxon>
        <taxon>Metazoa</taxon>
        <taxon>Ecdysozoa</taxon>
        <taxon>Arthropoda</taxon>
        <taxon>Hexapoda</taxon>
        <taxon>Insecta</taxon>
        <taxon>Pterygota</taxon>
        <taxon>Neoptera</taxon>
        <taxon>Paraneoptera</taxon>
        <taxon>Hemiptera</taxon>
        <taxon>Heteroptera</taxon>
        <taxon>Panheteroptera</taxon>
        <taxon>Cimicomorpha</taxon>
        <taxon>Miridae</taxon>
        <taxon>Mirini</taxon>
        <taxon>Lygus</taxon>
    </lineage>
</organism>
<sequence length="223" mass="25637">MSKSDGMNDKRQRQLRGCVSNYEISSSSVMHGPYISSYRLFRCPRAECVKTMSPSTLLQHLLADHRELRPRDLHPGTQIILDVADYLKDFEEMDSNAIGLIQIQGTTMNEVPLLVNACCILDKSHSKEYNKSKSRQDPKSGQWVCLWLSSVCNFDNWFSMRLFNKENPQTSMTKICKPVLVQHPMTTIDILEDLNVMLVEHSTISSICHTDERLKMEVTMYET</sequence>